<reference evidence="1 2" key="1">
    <citation type="journal article" date="2023" name="Nucleic Acids Res.">
        <title>The hologenome of Daphnia magna reveals possible DNA methylation and microbiome-mediated evolution of the host genome.</title>
        <authorList>
            <person name="Chaturvedi A."/>
            <person name="Li X."/>
            <person name="Dhandapani V."/>
            <person name="Marshall H."/>
            <person name="Kissane S."/>
            <person name="Cuenca-Cambronero M."/>
            <person name="Asole G."/>
            <person name="Calvet F."/>
            <person name="Ruiz-Romero M."/>
            <person name="Marangio P."/>
            <person name="Guigo R."/>
            <person name="Rago D."/>
            <person name="Mirbahai L."/>
            <person name="Eastwood N."/>
            <person name="Colbourne J.K."/>
            <person name="Zhou J."/>
            <person name="Mallon E."/>
            <person name="Orsini L."/>
        </authorList>
    </citation>
    <scope>NUCLEOTIDE SEQUENCE [LARGE SCALE GENOMIC DNA]</scope>
    <source>
        <strain evidence="1">LRV0_1</strain>
    </source>
</reference>
<accession>A0ABR0AG15</accession>
<keyword evidence="2" id="KW-1185">Reference proteome</keyword>
<proteinExistence type="predicted"/>
<dbReference type="Proteomes" id="UP001234178">
    <property type="component" value="Unassembled WGS sequence"/>
</dbReference>
<comment type="caution">
    <text evidence="1">The sequence shown here is derived from an EMBL/GenBank/DDBJ whole genome shotgun (WGS) entry which is preliminary data.</text>
</comment>
<dbReference type="EMBL" id="JAOYFB010000037">
    <property type="protein sequence ID" value="KAK4024074.1"/>
    <property type="molecule type" value="Genomic_DNA"/>
</dbReference>
<name>A0ABR0AG15_9CRUS</name>
<gene>
    <name evidence="1" type="ORF">OUZ56_009464</name>
</gene>
<protein>
    <submittedName>
        <fullName evidence="1">Uncharacterized protein</fullName>
    </submittedName>
</protein>
<evidence type="ECO:0000313" key="2">
    <source>
        <dbReference type="Proteomes" id="UP001234178"/>
    </source>
</evidence>
<sequence length="257" mass="30047">MNEAQRARYDVEKDLNDLELYCEGNDCFDFDPSIAFQLTNKHKDSQAFEIFSDEDMDGICEKLPSDDEDCPDRHDLDVLKSLHDADFKDYSSRLINAKNEKKSYQFLRVPNCTGKMRLVKKSTVVWFCESNFKRLSNDRNFRIRGPIAYSPNRQTIIETVEAKEKVEIGNWAIFRTCPGSAIRGDKISERHLLGRVLGFAELNSAKKSKYEILQWVRGTSDEIGVICHWYRLIRERQSFTVSLRRHSIEWNRCLTKT</sequence>
<evidence type="ECO:0000313" key="1">
    <source>
        <dbReference type="EMBL" id="KAK4024074.1"/>
    </source>
</evidence>
<organism evidence="1 2">
    <name type="scientific">Daphnia magna</name>
    <dbReference type="NCBI Taxonomy" id="35525"/>
    <lineage>
        <taxon>Eukaryota</taxon>
        <taxon>Metazoa</taxon>
        <taxon>Ecdysozoa</taxon>
        <taxon>Arthropoda</taxon>
        <taxon>Crustacea</taxon>
        <taxon>Branchiopoda</taxon>
        <taxon>Diplostraca</taxon>
        <taxon>Cladocera</taxon>
        <taxon>Anomopoda</taxon>
        <taxon>Daphniidae</taxon>
        <taxon>Daphnia</taxon>
    </lineage>
</organism>